<comment type="caution">
    <text evidence="15">The sequence shown here is derived from an EMBL/GenBank/DDBJ whole genome shotgun (WGS) entry which is preliminary data.</text>
</comment>
<evidence type="ECO:0000313" key="16">
    <source>
        <dbReference type="Proteomes" id="UP001530377"/>
    </source>
</evidence>
<comment type="similarity">
    <text evidence="2 13">Belongs to the HAM1 NTPase family.</text>
</comment>
<evidence type="ECO:0000256" key="9">
    <source>
        <dbReference type="ARBA" id="ARBA00054940"/>
    </source>
</evidence>
<comment type="cofactor">
    <cofactor evidence="13">
        <name>Mg(2+)</name>
        <dbReference type="ChEBI" id="CHEBI:18420"/>
    </cofactor>
    <cofactor evidence="13">
        <name>Mn(2+)</name>
        <dbReference type="ChEBI" id="CHEBI:29035"/>
    </cofactor>
    <text evidence="13">Binds 1 divalent metal cation per subunit; can use either Mg(2+) or Mn(2+).</text>
</comment>
<dbReference type="InterPro" id="IPR011009">
    <property type="entry name" value="Kinase-like_dom_sf"/>
</dbReference>
<evidence type="ECO:0000256" key="5">
    <source>
        <dbReference type="ARBA" id="ARBA00022741"/>
    </source>
</evidence>
<evidence type="ECO:0000256" key="12">
    <source>
        <dbReference type="ARBA" id="ARBA00093271"/>
    </source>
</evidence>
<dbReference type="SUPFAM" id="SSF56112">
    <property type="entry name" value="Protein kinase-like (PK-like)"/>
    <property type="match status" value="1"/>
</dbReference>
<keyword evidence="5 13" id="KW-0547">Nucleotide-binding</keyword>
<feature type="binding site" evidence="13">
    <location>
        <begin position="636"/>
        <end position="637"/>
    </location>
    <ligand>
        <name>ITP</name>
        <dbReference type="ChEBI" id="CHEBI:61402"/>
    </ligand>
</feature>
<feature type="binding site" evidence="13">
    <location>
        <position position="504"/>
    </location>
    <ligand>
        <name>Mg(2+)</name>
        <dbReference type="ChEBI" id="CHEBI:18420"/>
    </ligand>
</feature>
<evidence type="ECO:0000256" key="3">
    <source>
        <dbReference type="ARBA" id="ARBA00022490"/>
    </source>
</evidence>
<evidence type="ECO:0000256" key="7">
    <source>
        <dbReference type="ARBA" id="ARBA00022842"/>
    </source>
</evidence>
<dbReference type="GO" id="GO:0009204">
    <property type="term" value="P:deoxyribonucleoside triphosphate catabolic process"/>
    <property type="evidence" value="ECO:0007669"/>
    <property type="project" value="UniProtKB-UniRule"/>
</dbReference>
<proteinExistence type="inferred from homology"/>
<dbReference type="Pfam" id="PF01636">
    <property type="entry name" value="APH"/>
    <property type="match status" value="1"/>
</dbReference>
<dbReference type="PANTHER" id="PTHR11067:SF9">
    <property type="entry name" value="INOSINE TRIPHOSPHATE PYROPHOSPHATASE"/>
    <property type="match status" value="1"/>
</dbReference>
<dbReference type="HAMAP" id="MF_03148">
    <property type="entry name" value="HAM1_NTPase"/>
    <property type="match status" value="1"/>
</dbReference>
<accession>A0ABD3R3T1</accession>
<evidence type="ECO:0000259" key="14">
    <source>
        <dbReference type="Pfam" id="PF01636"/>
    </source>
</evidence>
<keyword evidence="13" id="KW-0464">Manganese</keyword>
<evidence type="ECO:0000313" key="15">
    <source>
        <dbReference type="EMBL" id="KAL3807507.1"/>
    </source>
</evidence>
<dbReference type="GO" id="GO:0036222">
    <property type="term" value="F:XTP diphosphatase activity"/>
    <property type="evidence" value="ECO:0007669"/>
    <property type="project" value="UniProtKB-UniRule"/>
</dbReference>
<gene>
    <name evidence="15" type="ORF">ACHAXA_008265</name>
</gene>
<evidence type="ECO:0000256" key="11">
    <source>
        <dbReference type="ARBA" id="ARBA00093255"/>
    </source>
</evidence>
<sequence>MSTNSATQDEVRRKLLKPKVTEEEALSLLVDFYIADGFNLNDAQVPRAEVLQELDSYDDANFLVNVDGEKALLKIYNGVESEKYIAKHAKKRARLDFTDASCVGDGCIIDLHSAIYEHLAAPKYNVTTGKTIPVKNFTPDPDIDDYSVCIRELSVISADHGPQQLVIRLQSWVHGTPLCNVKWFPIETLIDAGACLGRICSAFDDLATLDSDILQESKRYFSWDGRNLLNARPFIVHIDDVDQRKLVTSVLDEFQKTIVEGNECEKFRMGINHGDFNDGNLIVGNDMMLSGVIDFGDSLYSWRVLDVSTAMAYALLTSYGKGKRSISAACAILRGFHHKYPLTLDERKHLRLLMTCRLAMSAIMGAYSYKQNPENHYLLLHSKPAWEALHLIWGVDGKGQGGKTAEVVEEAFKIACDDIHVTDDSSIPESMDISFPDPPITDPLASARRNESNKKIKPNGSLTSEQVVAFVTGNKKKAEEVERILSAGGGLPFTLTNYKVDLPELQGDPILVAKEKCALASKQVNGAVITEDTSLSFNALNGMPGIYVKWFLDKNGLDGLNDMLSFSEDKSGYAQTVVAFCAGPGKEVFTFVGKTHGKIVRPRGALDFGWDPIFEPDGSELTYAEMTGDQKDSISHRKRAFVKLSEYIKQKYAKI</sequence>
<comment type="subcellular location">
    <subcellularLocation>
        <location evidence="1 13">Cytoplasm</location>
    </subcellularLocation>
</comment>
<name>A0ABD3R3T1_9STRA</name>
<evidence type="ECO:0000256" key="13">
    <source>
        <dbReference type="HAMAP-Rule" id="MF_03148"/>
    </source>
</evidence>
<feature type="binding site" evidence="13">
    <location>
        <position position="631"/>
    </location>
    <ligand>
        <name>ITP</name>
        <dbReference type="ChEBI" id="CHEBI:61402"/>
    </ligand>
</feature>
<evidence type="ECO:0000256" key="2">
    <source>
        <dbReference type="ARBA" id="ARBA00008023"/>
    </source>
</evidence>
<keyword evidence="7 13" id="KW-0460">Magnesium</keyword>
<comment type="catalytic activity">
    <reaction evidence="12">
        <text>N(6)-hydroxy-dATP + H2O = N(6)-hydroxy-dAMP + diphosphate + H(+)</text>
        <dbReference type="Rhea" id="RHEA:83971"/>
        <dbReference type="ChEBI" id="CHEBI:15377"/>
        <dbReference type="ChEBI" id="CHEBI:15378"/>
        <dbReference type="ChEBI" id="CHEBI:33019"/>
        <dbReference type="ChEBI" id="CHEBI:233529"/>
        <dbReference type="ChEBI" id="CHEBI:233530"/>
    </reaction>
    <physiologicalReaction direction="left-to-right" evidence="12">
        <dbReference type="Rhea" id="RHEA:83972"/>
    </physiologicalReaction>
</comment>
<keyword evidence="3 13" id="KW-0963">Cytoplasm</keyword>
<keyword evidence="6 13" id="KW-0378">Hydrolase</keyword>
<feature type="binding site" evidence="13">
    <location>
        <position position="516"/>
    </location>
    <ligand>
        <name>ITP</name>
        <dbReference type="ChEBI" id="CHEBI:61402"/>
    </ligand>
</feature>
<evidence type="ECO:0000256" key="8">
    <source>
        <dbReference type="ARBA" id="ARBA00023080"/>
    </source>
</evidence>
<keyword evidence="8 13" id="KW-0546">Nucleotide metabolism</keyword>
<evidence type="ECO:0000256" key="10">
    <source>
        <dbReference type="ARBA" id="ARBA00093218"/>
    </source>
</evidence>
<reference evidence="15 16" key="1">
    <citation type="submission" date="2024-10" db="EMBL/GenBank/DDBJ databases">
        <title>Updated reference genomes for cyclostephanoid diatoms.</title>
        <authorList>
            <person name="Roberts W.R."/>
            <person name="Alverson A.J."/>
        </authorList>
    </citation>
    <scope>NUCLEOTIDE SEQUENCE [LARGE SCALE GENOMIC DNA]</scope>
    <source>
        <strain evidence="15 16">AJA228-03</strain>
    </source>
</reference>
<comment type="subunit">
    <text evidence="13">Homodimer.</text>
</comment>
<keyword evidence="16" id="KW-1185">Reference proteome</keyword>
<comment type="function">
    <text evidence="13">Pyrophosphatase that hydrolyzes non-canonical purine nucleotides such as inosine triphosphate (ITP), deoxyinosine triphosphate (dITP) or xanthosine 5'-triphosphate (XTP) to their respective monophosphate derivatives. The enzyme does not distinguish between the deoxy- and ribose forms. Probably excludes non-canonical purines from RNA and DNA precursor pools, thus preventing their incorporation into RNA and DNA and avoiding chromosomal lesions.</text>
</comment>
<dbReference type="GO" id="GO:0009117">
    <property type="term" value="P:nucleotide metabolic process"/>
    <property type="evidence" value="ECO:0007669"/>
    <property type="project" value="UniProtKB-KW"/>
</dbReference>
<dbReference type="FunFam" id="3.90.950.10:FF:000003">
    <property type="entry name" value="Inosine triphosphate pyrophosphatase"/>
    <property type="match status" value="1"/>
</dbReference>
<comment type="catalytic activity">
    <reaction evidence="11">
        <text>dITP + H2O = dIMP + diphosphate + H(+)</text>
        <dbReference type="Rhea" id="RHEA:28342"/>
        <dbReference type="ChEBI" id="CHEBI:15377"/>
        <dbReference type="ChEBI" id="CHEBI:15378"/>
        <dbReference type="ChEBI" id="CHEBI:33019"/>
        <dbReference type="ChEBI" id="CHEBI:61194"/>
        <dbReference type="ChEBI" id="CHEBI:61382"/>
        <dbReference type="EC" id="3.6.1.66"/>
    </reaction>
    <physiologicalReaction direction="left-to-right" evidence="11">
        <dbReference type="Rhea" id="RHEA:28343"/>
    </physiologicalReaction>
</comment>
<dbReference type="SUPFAM" id="SSF52972">
    <property type="entry name" value="ITPase-like"/>
    <property type="match status" value="1"/>
</dbReference>
<evidence type="ECO:0000256" key="6">
    <source>
        <dbReference type="ARBA" id="ARBA00022801"/>
    </source>
</evidence>
<organism evidence="15 16">
    <name type="scientific">Cyclostephanos tholiformis</name>
    <dbReference type="NCBI Taxonomy" id="382380"/>
    <lineage>
        <taxon>Eukaryota</taxon>
        <taxon>Sar</taxon>
        <taxon>Stramenopiles</taxon>
        <taxon>Ochrophyta</taxon>
        <taxon>Bacillariophyta</taxon>
        <taxon>Coscinodiscophyceae</taxon>
        <taxon>Thalassiosirophycidae</taxon>
        <taxon>Stephanodiscales</taxon>
        <taxon>Stephanodiscaceae</taxon>
        <taxon>Cyclostephanos</taxon>
    </lineage>
</organism>
<dbReference type="InterPro" id="IPR002575">
    <property type="entry name" value="Aminoglycoside_PTrfase"/>
</dbReference>
<feature type="binding site" evidence="13">
    <location>
        <begin position="532"/>
        <end position="533"/>
    </location>
    <ligand>
        <name>ITP</name>
        <dbReference type="ChEBI" id="CHEBI:61402"/>
    </ligand>
</feature>
<comment type="function">
    <text evidence="9">Pyrophosphatase that hydrolyzes the non-canonical purine nucleotides inosine triphosphate (ITP), deoxyinosine triphosphate (dITP) as well as 2'-deoxy-N-6-hydroxylaminopurine triphosphate (dHAPTP) and xanthosine 5'-triphosphate (XTP) to their respective monophosphate derivatives. The enzyme does not distinguish between the deoxy- and ribose forms. Probably excludes non-canonical purines from RNA and DNA precursor pools, thus preventing their incorporation into RNA and DNA and avoiding chromosomal lesions.</text>
</comment>
<comment type="catalytic activity">
    <reaction evidence="10">
        <text>ITP + H2O = IMP + diphosphate + H(+)</text>
        <dbReference type="Rhea" id="RHEA:29399"/>
        <dbReference type="ChEBI" id="CHEBI:15377"/>
        <dbReference type="ChEBI" id="CHEBI:15378"/>
        <dbReference type="ChEBI" id="CHEBI:33019"/>
        <dbReference type="ChEBI" id="CHEBI:58053"/>
        <dbReference type="ChEBI" id="CHEBI:61402"/>
        <dbReference type="EC" id="3.6.1.66"/>
    </reaction>
    <physiologicalReaction direction="left-to-right" evidence="10">
        <dbReference type="Rhea" id="RHEA:29400"/>
    </physiologicalReaction>
</comment>
<dbReference type="GO" id="GO:0005737">
    <property type="term" value="C:cytoplasm"/>
    <property type="evidence" value="ECO:0007669"/>
    <property type="project" value="UniProtKB-SubCell"/>
</dbReference>
<dbReference type="Gene3D" id="3.90.950.10">
    <property type="match status" value="1"/>
</dbReference>
<feature type="binding site" evidence="13">
    <location>
        <position position="532"/>
    </location>
    <ligand>
        <name>Mg(2+)</name>
        <dbReference type="ChEBI" id="CHEBI:18420"/>
    </ligand>
</feature>
<dbReference type="Gene3D" id="3.90.1200.10">
    <property type="match status" value="1"/>
</dbReference>
<dbReference type="GO" id="GO:0035870">
    <property type="term" value="F:dITP diphosphatase activity"/>
    <property type="evidence" value="ECO:0007669"/>
    <property type="project" value="UniProtKB-UniRule"/>
</dbReference>
<feature type="binding site" evidence="13">
    <location>
        <begin position="472"/>
        <end position="477"/>
    </location>
    <ligand>
        <name>ITP</name>
        <dbReference type="ChEBI" id="CHEBI:61402"/>
    </ligand>
</feature>
<dbReference type="Pfam" id="PF01725">
    <property type="entry name" value="Ham1p_like"/>
    <property type="match status" value="1"/>
</dbReference>
<protein>
    <recommendedName>
        <fullName evidence="13">Inosine triphosphate pyrophosphatase</fullName>
        <shortName evidence="13">ITPase</shortName>
        <shortName evidence="13">Inosine triphosphatase</shortName>
        <ecNumber evidence="13">3.6.1.66</ecNumber>
    </recommendedName>
    <alternativeName>
        <fullName evidence="13">Non-canonical purine NTP pyrophosphatase</fullName>
    </alternativeName>
    <alternativeName>
        <fullName evidence="13">Non-standard purine NTP pyrophosphatase</fullName>
    </alternativeName>
    <alternativeName>
        <fullName evidence="13">Nucleoside-triphosphate diphosphatase</fullName>
    </alternativeName>
    <alternativeName>
        <fullName evidence="13">Nucleoside-triphosphate pyrophosphatase</fullName>
        <shortName evidence="13">NTPase</shortName>
    </alternativeName>
    <alternativeName>
        <fullName evidence="13">XTP/dITP diphosphatase</fullName>
    </alternativeName>
</protein>
<dbReference type="InterPro" id="IPR029001">
    <property type="entry name" value="ITPase-like_fam"/>
</dbReference>
<dbReference type="EC" id="3.6.1.66" evidence="13"/>
<dbReference type="InterPro" id="IPR002637">
    <property type="entry name" value="RdgB/HAM1"/>
</dbReference>
<feature type="binding site" evidence="13">
    <location>
        <begin position="608"/>
        <end position="611"/>
    </location>
    <ligand>
        <name>ITP</name>
        <dbReference type="ChEBI" id="CHEBI:61402"/>
    </ligand>
</feature>
<keyword evidence="4 13" id="KW-0479">Metal-binding</keyword>
<dbReference type="GO" id="GO:0036220">
    <property type="term" value="F:ITP diphosphatase activity"/>
    <property type="evidence" value="ECO:0007669"/>
    <property type="project" value="UniProtKB-UniRule"/>
</dbReference>
<dbReference type="InterPro" id="IPR027502">
    <property type="entry name" value="ITPase"/>
</dbReference>
<dbReference type="AlphaFoldDB" id="A0ABD3R3T1"/>
<dbReference type="PANTHER" id="PTHR11067">
    <property type="entry name" value="INOSINE TRIPHOSPHATE PYROPHOSPHATASE/HAM1 PROTEIN"/>
    <property type="match status" value="1"/>
</dbReference>
<comment type="catalytic activity">
    <reaction evidence="13">
        <text>XTP + H2O = XMP + diphosphate + H(+)</text>
        <dbReference type="Rhea" id="RHEA:28610"/>
        <dbReference type="ChEBI" id="CHEBI:15377"/>
        <dbReference type="ChEBI" id="CHEBI:15378"/>
        <dbReference type="ChEBI" id="CHEBI:33019"/>
        <dbReference type="ChEBI" id="CHEBI:57464"/>
        <dbReference type="ChEBI" id="CHEBI:61314"/>
        <dbReference type="EC" id="3.6.1.66"/>
    </reaction>
</comment>
<dbReference type="Proteomes" id="UP001530377">
    <property type="component" value="Unassembled WGS sequence"/>
</dbReference>
<dbReference type="GO" id="GO:0000166">
    <property type="term" value="F:nucleotide binding"/>
    <property type="evidence" value="ECO:0007669"/>
    <property type="project" value="UniProtKB-KW"/>
</dbReference>
<feature type="domain" description="Aminoglycoside phosphotransferase" evidence="14">
    <location>
        <begin position="165"/>
        <end position="312"/>
    </location>
</feature>
<evidence type="ECO:0000256" key="1">
    <source>
        <dbReference type="ARBA" id="ARBA00004496"/>
    </source>
</evidence>
<dbReference type="EMBL" id="JALLPB020000621">
    <property type="protein sequence ID" value="KAL3807507.1"/>
    <property type="molecule type" value="Genomic_DNA"/>
</dbReference>
<dbReference type="GO" id="GO:0046872">
    <property type="term" value="F:metal ion binding"/>
    <property type="evidence" value="ECO:0007669"/>
    <property type="project" value="UniProtKB-KW"/>
</dbReference>
<evidence type="ECO:0000256" key="4">
    <source>
        <dbReference type="ARBA" id="ARBA00022723"/>
    </source>
</evidence>
<dbReference type="CDD" id="cd00515">
    <property type="entry name" value="HAM1"/>
    <property type="match status" value="1"/>
</dbReference>